<evidence type="ECO:0000259" key="8">
    <source>
        <dbReference type="Pfam" id="PF13396"/>
    </source>
</evidence>
<evidence type="ECO:0000256" key="5">
    <source>
        <dbReference type="ARBA" id="ARBA00023136"/>
    </source>
</evidence>
<gene>
    <name evidence="9" type="ORF">V2S66_24745</name>
</gene>
<comment type="caution">
    <text evidence="9">The sequence shown here is derived from an EMBL/GenBank/DDBJ whole genome shotgun (WGS) entry which is preliminary data.</text>
</comment>
<feature type="transmembrane region" description="Helical" evidence="6">
    <location>
        <begin position="53"/>
        <end position="72"/>
    </location>
</feature>
<keyword evidence="2" id="KW-1003">Cell membrane</keyword>
<protein>
    <submittedName>
        <fullName evidence="9">SHOCT domain-containing protein</fullName>
    </submittedName>
</protein>
<evidence type="ECO:0000313" key="9">
    <source>
        <dbReference type="EMBL" id="MEE4545164.1"/>
    </source>
</evidence>
<dbReference type="Pfam" id="PF09851">
    <property type="entry name" value="SHOCT"/>
    <property type="match status" value="1"/>
</dbReference>
<evidence type="ECO:0000259" key="7">
    <source>
        <dbReference type="Pfam" id="PF09851"/>
    </source>
</evidence>
<reference evidence="9 10" key="1">
    <citation type="submission" date="2023-12" db="EMBL/GenBank/DDBJ databases">
        <title>Streptomyces sp. V4-01.</title>
        <authorList>
            <person name="Somphong A."/>
            <person name="Phongsopitanun W."/>
        </authorList>
    </citation>
    <scope>NUCLEOTIDE SEQUENCE [LARGE SCALE GENOMIC DNA]</scope>
    <source>
        <strain evidence="9 10">V4-01</strain>
    </source>
</reference>
<keyword evidence="4 6" id="KW-1133">Transmembrane helix</keyword>
<keyword evidence="5 6" id="KW-0472">Membrane</keyword>
<comment type="subcellular location">
    <subcellularLocation>
        <location evidence="1">Cell membrane</location>
        <topology evidence="1">Multi-pass membrane protein</topology>
    </subcellularLocation>
</comment>
<feature type="transmembrane region" description="Helical" evidence="6">
    <location>
        <begin position="16"/>
        <end position="41"/>
    </location>
</feature>
<evidence type="ECO:0000313" key="10">
    <source>
        <dbReference type="Proteomes" id="UP001344658"/>
    </source>
</evidence>
<keyword evidence="3 6" id="KW-0812">Transmembrane</keyword>
<evidence type="ECO:0000256" key="3">
    <source>
        <dbReference type="ARBA" id="ARBA00022692"/>
    </source>
</evidence>
<dbReference type="RefSeq" id="WP_330798541.1">
    <property type="nucleotide sequence ID" value="NZ_JAZEWV010000025.1"/>
</dbReference>
<feature type="domain" description="SHOCT" evidence="7">
    <location>
        <begin position="110"/>
        <end position="137"/>
    </location>
</feature>
<dbReference type="InterPro" id="IPR018649">
    <property type="entry name" value="SHOCT"/>
</dbReference>
<feature type="domain" description="Cardiolipin synthase N-terminal" evidence="8">
    <location>
        <begin position="29"/>
        <end position="73"/>
    </location>
</feature>
<evidence type="ECO:0000256" key="6">
    <source>
        <dbReference type="SAM" id="Phobius"/>
    </source>
</evidence>
<sequence>MDGQVFLAYDYPVLGAFWTVLFIVGATMWLILLFRVIADIFRDHAMSGTGKAAWLLCVLFLPFLGVFLYVIARGGSMNEREVSTYQDRQRSRYARMAPPAHGGSDIGDLDELAKLADLKAHGDISEAEYAEAKERILH</sequence>
<dbReference type="EMBL" id="JAZEWV010000025">
    <property type="protein sequence ID" value="MEE4545164.1"/>
    <property type="molecule type" value="Genomic_DNA"/>
</dbReference>
<dbReference type="Proteomes" id="UP001344658">
    <property type="component" value="Unassembled WGS sequence"/>
</dbReference>
<accession>A0ABU7PIP6</accession>
<name>A0ABU7PIP6_9ACTN</name>
<organism evidence="9 10">
    <name type="scientific">Actinacidiphila polyblastidii</name>
    <dbReference type="NCBI Taxonomy" id="3110430"/>
    <lineage>
        <taxon>Bacteria</taxon>
        <taxon>Bacillati</taxon>
        <taxon>Actinomycetota</taxon>
        <taxon>Actinomycetes</taxon>
        <taxon>Kitasatosporales</taxon>
        <taxon>Streptomycetaceae</taxon>
        <taxon>Actinacidiphila</taxon>
    </lineage>
</organism>
<evidence type="ECO:0000256" key="1">
    <source>
        <dbReference type="ARBA" id="ARBA00004651"/>
    </source>
</evidence>
<evidence type="ECO:0000256" key="2">
    <source>
        <dbReference type="ARBA" id="ARBA00022475"/>
    </source>
</evidence>
<keyword evidence="10" id="KW-1185">Reference proteome</keyword>
<dbReference type="InterPro" id="IPR027379">
    <property type="entry name" value="CLS_N"/>
</dbReference>
<evidence type="ECO:0000256" key="4">
    <source>
        <dbReference type="ARBA" id="ARBA00022989"/>
    </source>
</evidence>
<dbReference type="Pfam" id="PF13396">
    <property type="entry name" value="PLDc_N"/>
    <property type="match status" value="1"/>
</dbReference>
<proteinExistence type="predicted"/>